<organism evidence="1 2">
    <name type="scientific">Musa troglodytarum</name>
    <name type="common">fe'i banana</name>
    <dbReference type="NCBI Taxonomy" id="320322"/>
    <lineage>
        <taxon>Eukaryota</taxon>
        <taxon>Viridiplantae</taxon>
        <taxon>Streptophyta</taxon>
        <taxon>Embryophyta</taxon>
        <taxon>Tracheophyta</taxon>
        <taxon>Spermatophyta</taxon>
        <taxon>Magnoliopsida</taxon>
        <taxon>Liliopsida</taxon>
        <taxon>Zingiberales</taxon>
        <taxon>Musaceae</taxon>
        <taxon>Musa</taxon>
    </lineage>
</organism>
<dbReference type="OrthoDB" id="191334at2759"/>
<dbReference type="Proteomes" id="UP001055439">
    <property type="component" value="Chromosome 4"/>
</dbReference>
<proteinExistence type="predicted"/>
<gene>
    <name evidence="1" type="ORF">MUK42_28746</name>
</gene>
<dbReference type="PANTHER" id="PTHR31042:SF122">
    <property type="entry name" value="CORE-2_I-BRANCHING ENZYME"/>
    <property type="match status" value="1"/>
</dbReference>
<reference evidence="1" key="1">
    <citation type="submission" date="2022-05" db="EMBL/GenBank/DDBJ databases">
        <title>The Musa troglodytarum L. genome provides insights into the mechanism of non-climacteric behaviour and enrichment of carotenoids.</title>
        <authorList>
            <person name="Wang J."/>
        </authorList>
    </citation>
    <scope>NUCLEOTIDE SEQUENCE</scope>
    <source>
        <tissue evidence="1">Leaf</tissue>
    </source>
</reference>
<dbReference type="GO" id="GO:0016757">
    <property type="term" value="F:glycosyltransferase activity"/>
    <property type="evidence" value="ECO:0007669"/>
    <property type="project" value="InterPro"/>
</dbReference>
<accession>A0A9E7FM14</accession>
<sequence>MACPQNWFPVHATSPFINRECSGENLSFSSGSFTTVYPKFDRLRSEMIVQHKHYFPTVLTVKVADIVANRSITWELWRSRHFEPVTFGMKDPAEELQQKINEEHECFHNDKPTAVCFLFAAGLPSTAQMDGREPKDGSNSLPGDLAHPSGKSRVFFLVALVQSRNRSGST</sequence>
<name>A0A9E7FM14_9LILI</name>
<evidence type="ECO:0000313" key="2">
    <source>
        <dbReference type="Proteomes" id="UP001055439"/>
    </source>
</evidence>
<dbReference type="EMBL" id="CP097506">
    <property type="protein sequence ID" value="URD96522.1"/>
    <property type="molecule type" value="Genomic_DNA"/>
</dbReference>
<evidence type="ECO:0000313" key="1">
    <source>
        <dbReference type="EMBL" id="URD96522.1"/>
    </source>
</evidence>
<dbReference type="PANTHER" id="PTHR31042">
    <property type="entry name" value="CORE-2/I-BRANCHING BETA-1,6-N-ACETYLGLUCOSAMINYLTRANSFERASE FAMILY PROTEIN-RELATED"/>
    <property type="match status" value="1"/>
</dbReference>
<dbReference type="AlphaFoldDB" id="A0A9E7FM14"/>
<dbReference type="InterPro" id="IPR044174">
    <property type="entry name" value="BC10-like"/>
</dbReference>
<keyword evidence="2" id="KW-1185">Reference proteome</keyword>
<protein>
    <submittedName>
        <fullName evidence="1">Core-2/I-Branching enzyme</fullName>
    </submittedName>
</protein>